<dbReference type="Proteomes" id="UP000322667">
    <property type="component" value="Chromosome D02"/>
</dbReference>
<proteinExistence type="predicted"/>
<evidence type="ECO:0000313" key="2">
    <source>
        <dbReference type="EMBL" id="TYH82288.1"/>
    </source>
</evidence>
<name>A0A5D2LTA9_GOSTO</name>
<reference evidence="2 3" key="1">
    <citation type="submission" date="2019-07" db="EMBL/GenBank/DDBJ databases">
        <title>WGS assembly of Gossypium tomentosum.</title>
        <authorList>
            <person name="Chen Z.J."/>
            <person name="Sreedasyam A."/>
            <person name="Ando A."/>
            <person name="Song Q."/>
            <person name="De L."/>
            <person name="Hulse-Kemp A."/>
            <person name="Ding M."/>
            <person name="Ye W."/>
            <person name="Kirkbride R."/>
            <person name="Jenkins J."/>
            <person name="Plott C."/>
            <person name="Lovell J."/>
            <person name="Lin Y.-M."/>
            <person name="Vaughn R."/>
            <person name="Liu B."/>
            <person name="Li W."/>
            <person name="Simpson S."/>
            <person name="Scheffler B."/>
            <person name="Saski C."/>
            <person name="Grover C."/>
            <person name="Hu G."/>
            <person name="Conover J."/>
            <person name="Carlson J."/>
            <person name="Shu S."/>
            <person name="Boston L."/>
            <person name="Williams M."/>
            <person name="Peterson D."/>
            <person name="Mcgee K."/>
            <person name="Jones D."/>
            <person name="Wendel J."/>
            <person name="Stelly D."/>
            <person name="Grimwood J."/>
            <person name="Schmutz J."/>
        </authorList>
    </citation>
    <scope>NUCLEOTIDE SEQUENCE [LARGE SCALE GENOMIC DNA]</scope>
    <source>
        <strain evidence="2">7179.01</strain>
    </source>
</reference>
<dbReference type="EMBL" id="CM017624">
    <property type="protein sequence ID" value="TYH82288.1"/>
    <property type="molecule type" value="Genomic_DNA"/>
</dbReference>
<keyword evidence="3" id="KW-1185">Reference proteome</keyword>
<organism evidence="2 3">
    <name type="scientific">Gossypium tomentosum</name>
    <name type="common">Hawaiian cotton</name>
    <name type="synonym">Gossypium sandvicense</name>
    <dbReference type="NCBI Taxonomy" id="34277"/>
    <lineage>
        <taxon>Eukaryota</taxon>
        <taxon>Viridiplantae</taxon>
        <taxon>Streptophyta</taxon>
        <taxon>Embryophyta</taxon>
        <taxon>Tracheophyta</taxon>
        <taxon>Spermatophyta</taxon>
        <taxon>Magnoliopsida</taxon>
        <taxon>eudicotyledons</taxon>
        <taxon>Gunneridae</taxon>
        <taxon>Pentapetalae</taxon>
        <taxon>rosids</taxon>
        <taxon>malvids</taxon>
        <taxon>Malvales</taxon>
        <taxon>Malvaceae</taxon>
        <taxon>Malvoideae</taxon>
        <taxon>Gossypium</taxon>
    </lineage>
</organism>
<evidence type="ECO:0000256" key="1">
    <source>
        <dbReference type="SAM" id="MobiDB-lite"/>
    </source>
</evidence>
<evidence type="ECO:0000313" key="3">
    <source>
        <dbReference type="Proteomes" id="UP000322667"/>
    </source>
</evidence>
<accession>A0A5D2LTA9</accession>
<sequence length="52" mass="5647">MSLGSFRTHQGSDYDGVQRLRRQGDCAAMAGESDAHGSRWRGAGGRTRVLKP</sequence>
<feature type="region of interest" description="Disordered" evidence="1">
    <location>
        <begin position="25"/>
        <end position="52"/>
    </location>
</feature>
<protein>
    <submittedName>
        <fullName evidence="2">Uncharacterized protein</fullName>
    </submittedName>
</protein>
<dbReference type="AlphaFoldDB" id="A0A5D2LTA9"/>
<gene>
    <name evidence="2" type="ORF">ES332_D02G049600v1</name>
</gene>